<dbReference type="PROSITE" id="PS00893">
    <property type="entry name" value="NUDIX_BOX"/>
    <property type="match status" value="1"/>
</dbReference>
<dbReference type="GO" id="GO:0016787">
    <property type="term" value="F:hydrolase activity"/>
    <property type="evidence" value="ECO:0007669"/>
    <property type="project" value="UniProtKB-KW"/>
</dbReference>
<accession>A0A1M5GEG2</accession>
<feature type="domain" description="Nudix hydrolase" evidence="3">
    <location>
        <begin position="98"/>
        <end position="229"/>
    </location>
</feature>
<evidence type="ECO:0000313" key="5">
    <source>
        <dbReference type="Proteomes" id="UP000184368"/>
    </source>
</evidence>
<proteinExistence type="predicted"/>
<dbReference type="InterPro" id="IPR000086">
    <property type="entry name" value="NUDIX_hydrolase_dom"/>
</dbReference>
<dbReference type="InterPro" id="IPR020084">
    <property type="entry name" value="NUDIX_hydrolase_CS"/>
</dbReference>
<dbReference type="CDD" id="cd03673">
    <property type="entry name" value="NUDIX_Ap6A_hydrolase"/>
    <property type="match status" value="1"/>
</dbReference>
<keyword evidence="5" id="KW-1185">Reference proteome</keyword>
<reference evidence="4 5" key="1">
    <citation type="submission" date="2016-11" db="EMBL/GenBank/DDBJ databases">
        <authorList>
            <person name="Jaros S."/>
            <person name="Januszkiewicz K."/>
            <person name="Wedrychowicz H."/>
        </authorList>
    </citation>
    <scope>NUCLEOTIDE SEQUENCE [LARGE SCALE GENOMIC DNA]</scope>
    <source>
        <strain evidence="4 5">DSM 26897</strain>
    </source>
</reference>
<evidence type="ECO:0000259" key="3">
    <source>
        <dbReference type="PROSITE" id="PS51462"/>
    </source>
</evidence>
<evidence type="ECO:0000256" key="1">
    <source>
        <dbReference type="ARBA" id="ARBA00001946"/>
    </source>
</evidence>
<dbReference type="AlphaFoldDB" id="A0A1M5GEG2"/>
<evidence type="ECO:0000256" key="2">
    <source>
        <dbReference type="ARBA" id="ARBA00022801"/>
    </source>
</evidence>
<dbReference type="InterPro" id="IPR015797">
    <property type="entry name" value="NUDIX_hydrolase-like_dom_sf"/>
</dbReference>
<comment type="cofactor">
    <cofactor evidence="1">
        <name>Mg(2+)</name>
        <dbReference type="ChEBI" id="CHEBI:18420"/>
    </cofactor>
</comment>
<dbReference type="STRING" id="1302690.BUE76_11190"/>
<protein>
    <submittedName>
        <fullName evidence="4">8-oxo-dGTP pyrophosphatase MutT, NUDIX family</fullName>
    </submittedName>
</protein>
<dbReference type="PANTHER" id="PTHR43046">
    <property type="entry name" value="GDP-MANNOSE MANNOSYL HYDROLASE"/>
    <property type="match status" value="1"/>
</dbReference>
<gene>
    <name evidence="4" type="ORF">SAMN05444008_11645</name>
</gene>
<dbReference type="PROSITE" id="PS51462">
    <property type="entry name" value="NUDIX"/>
    <property type="match status" value="1"/>
</dbReference>
<dbReference type="Proteomes" id="UP000184368">
    <property type="component" value="Unassembled WGS sequence"/>
</dbReference>
<dbReference type="EMBL" id="FQUO01000016">
    <property type="protein sequence ID" value="SHG02180.1"/>
    <property type="molecule type" value="Genomic_DNA"/>
</dbReference>
<name>A0A1M5GEG2_9BACT</name>
<keyword evidence="2" id="KW-0378">Hydrolase</keyword>
<dbReference type="Pfam" id="PF00293">
    <property type="entry name" value="NUDIX"/>
    <property type="match status" value="1"/>
</dbReference>
<sequence>MQRNSIPRSHPFIPMNAPACRTILHLRMEYTLYFGPKKLVLTSAPPANTTGQHAAPVIPFTQQADMQTAKKAIGQSPSVYLVAPDTALLLEAAKAHFAFIQAAGGLVQNASGEVLLIYRKGKWDLPKGKLDPGEDLPTCAVREVGEETGVGQLSIIQPLSPTYHTYFMAGQHCLKESHWYLMRTQHTGPMQPQLEEDIEACIWVDPKKLAGYLTNTHPSIADVISEAAPLL</sequence>
<dbReference type="PANTHER" id="PTHR43046:SF14">
    <property type="entry name" value="MUTT_NUDIX FAMILY PROTEIN"/>
    <property type="match status" value="1"/>
</dbReference>
<dbReference type="SUPFAM" id="SSF55811">
    <property type="entry name" value="Nudix"/>
    <property type="match status" value="1"/>
</dbReference>
<evidence type="ECO:0000313" key="4">
    <source>
        <dbReference type="EMBL" id="SHG02180.1"/>
    </source>
</evidence>
<organism evidence="4 5">
    <name type="scientific">Cnuella takakiae</name>
    <dbReference type="NCBI Taxonomy" id="1302690"/>
    <lineage>
        <taxon>Bacteria</taxon>
        <taxon>Pseudomonadati</taxon>
        <taxon>Bacteroidota</taxon>
        <taxon>Chitinophagia</taxon>
        <taxon>Chitinophagales</taxon>
        <taxon>Chitinophagaceae</taxon>
        <taxon>Cnuella</taxon>
    </lineage>
</organism>
<dbReference type="Gene3D" id="3.90.79.10">
    <property type="entry name" value="Nucleoside Triphosphate Pyrophosphohydrolase"/>
    <property type="match status" value="1"/>
</dbReference>